<dbReference type="PANTHER" id="PTHR30097">
    <property type="entry name" value="CATION EFFLUX SYSTEM PROTEIN CUSB"/>
    <property type="match status" value="1"/>
</dbReference>
<feature type="domain" description="CzcB-like C-terminal circularly permuted SH3-like" evidence="5">
    <location>
        <begin position="283"/>
        <end position="342"/>
    </location>
</feature>
<dbReference type="CDD" id="cd06850">
    <property type="entry name" value="biotinyl_domain"/>
    <property type="match status" value="1"/>
</dbReference>
<dbReference type="RefSeq" id="WP_007146235.1">
    <property type="nucleotide sequence ID" value="NZ_AFIG01000002.1"/>
</dbReference>
<dbReference type="InterPro" id="IPR058649">
    <property type="entry name" value="CzcB_C"/>
</dbReference>
<dbReference type="EMBL" id="AFIG01000002">
    <property type="protein sequence ID" value="EGL53987.1"/>
    <property type="molecule type" value="Genomic_DNA"/>
</dbReference>
<reference evidence="6 7" key="1">
    <citation type="journal article" date="2011" name="J. Bacteriol.">
        <title>Draft genome sequence of Methylophaga aminisulfidivorans MP T.</title>
        <authorList>
            <person name="Han G.H."/>
            <person name="Kim W."/>
            <person name="Chun J."/>
            <person name="Kim S.W."/>
        </authorList>
    </citation>
    <scope>NUCLEOTIDE SEQUENCE [LARGE SCALE GENOMIC DNA]</scope>
    <source>
        <strain evidence="7">MP(T)</strain>
    </source>
</reference>
<dbReference type="PANTHER" id="PTHR30097:SF4">
    <property type="entry name" value="SLR6042 PROTEIN"/>
    <property type="match status" value="1"/>
</dbReference>
<dbReference type="InterPro" id="IPR051909">
    <property type="entry name" value="MFP_Cation_Efflux"/>
</dbReference>
<dbReference type="GO" id="GO:0015679">
    <property type="term" value="P:plasma membrane copper ion transport"/>
    <property type="evidence" value="ECO:0007669"/>
    <property type="project" value="TreeGrafter"/>
</dbReference>
<evidence type="ECO:0000256" key="3">
    <source>
        <dbReference type="SAM" id="SignalP"/>
    </source>
</evidence>
<dbReference type="InterPro" id="IPR058647">
    <property type="entry name" value="BSH_CzcB-like"/>
</dbReference>
<dbReference type="Gene3D" id="2.40.420.20">
    <property type="match status" value="1"/>
</dbReference>
<feature type="compositionally biased region" description="Basic and acidic residues" evidence="2">
    <location>
        <begin position="54"/>
        <end position="85"/>
    </location>
</feature>
<feature type="domain" description="CzcB-like barrel-sandwich hybrid" evidence="4">
    <location>
        <begin position="129"/>
        <end position="200"/>
    </location>
</feature>
<feature type="signal peptide" evidence="3">
    <location>
        <begin position="1"/>
        <end position="31"/>
    </location>
</feature>
<keyword evidence="7" id="KW-1185">Reference proteome</keyword>
<name>F5T0Y8_9GAMM</name>
<evidence type="ECO:0000259" key="4">
    <source>
        <dbReference type="Pfam" id="PF25973"/>
    </source>
</evidence>
<feature type="chain" id="PRO_5003326960" evidence="3">
    <location>
        <begin position="32"/>
        <end position="354"/>
    </location>
</feature>
<protein>
    <submittedName>
        <fullName evidence="6">Membrane-fusion protein</fullName>
    </submittedName>
</protein>
<evidence type="ECO:0000313" key="6">
    <source>
        <dbReference type="EMBL" id="EGL53987.1"/>
    </source>
</evidence>
<feature type="region of interest" description="Disordered" evidence="2">
    <location>
        <begin position="32"/>
        <end position="85"/>
    </location>
</feature>
<dbReference type="FunFam" id="2.40.420.20:FF:000006">
    <property type="entry name" value="RND family efflux transporter MFP subunit"/>
    <property type="match status" value="1"/>
</dbReference>
<sequence length="354" mass="38291">MNTKTYSLSKLSAVVLFALGLIVTNQNSLMAAESHQQEDNHSHNEAGQKAPSAHAKDGEDSVTEGHDSETEGHGSEENEHDHEGEKTEAVYMDSEMARANSIETQQVGPGTISQTTRIYGTAKISPDAVSHVTAQFPGRMTSVKVSYGEYVKKGQVLATIESNSSLQSYTVRAPISGTITAKHASSGEIANTETLFTITDSQSLWAELKVFPSQSSIIKPDQEVILSYGDETLISSIQQLIPNAVNEPYILARVPIKTKSTQLFPGMLLRGDVVVNQKQAALRIPNTALQEYEGKNVVFIKDAESFVPRPVELGLNDYSHVEVLTGLNLGDVIVVANSYLLKADLEKSGAAHSH</sequence>
<gene>
    <name evidence="6" type="ORF">MAMP_00447</name>
</gene>
<keyword evidence="1" id="KW-0813">Transport</keyword>
<evidence type="ECO:0000256" key="2">
    <source>
        <dbReference type="SAM" id="MobiDB-lite"/>
    </source>
</evidence>
<dbReference type="Proteomes" id="UP000003544">
    <property type="component" value="Unassembled WGS sequence"/>
</dbReference>
<dbReference type="GO" id="GO:0060003">
    <property type="term" value="P:copper ion export"/>
    <property type="evidence" value="ECO:0007669"/>
    <property type="project" value="TreeGrafter"/>
</dbReference>
<dbReference type="SUPFAM" id="SSF51230">
    <property type="entry name" value="Single hybrid motif"/>
    <property type="match status" value="1"/>
</dbReference>
<evidence type="ECO:0000313" key="7">
    <source>
        <dbReference type="Proteomes" id="UP000003544"/>
    </source>
</evidence>
<dbReference type="InterPro" id="IPR011053">
    <property type="entry name" value="Single_hybrid_motif"/>
</dbReference>
<organism evidence="6 7">
    <name type="scientific">Methylophaga aminisulfidivorans MP</name>
    <dbReference type="NCBI Taxonomy" id="1026882"/>
    <lineage>
        <taxon>Bacteria</taxon>
        <taxon>Pseudomonadati</taxon>
        <taxon>Pseudomonadota</taxon>
        <taxon>Gammaproteobacteria</taxon>
        <taxon>Thiotrichales</taxon>
        <taxon>Piscirickettsiaceae</taxon>
        <taxon>Methylophaga</taxon>
    </lineage>
</organism>
<dbReference type="Gene3D" id="2.40.50.100">
    <property type="match status" value="1"/>
</dbReference>
<dbReference type="Pfam" id="PF25975">
    <property type="entry name" value="CzcB_C"/>
    <property type="match status" value="1"/>
</dbReference>
<evidence type="ECO:0000259" key="5">
    <source>
        <dbReference type="Pfam" id="PF25975"/>
    </source>
</evidence>
<dbReference type="Pfam" id="PF25973">
    <property type="entry name" value="BSH_CzcB"/>
    <property type="match status" value="1"/>
</dbReference>
<dbReference type="STRING" id="1026882.MAMP_00447"/>
<keyword evidence="3" id="KW-0732">Signal</keyword>
<dbReference type="eggNOG" id="COG0845">
    <property type="taxonomic scope" value="Bacteria"/>
</dbReference>
<dbReference type="GO" id="GO:0046914">
    <property type="term" value="F:transition metal ion binding"/>
    <property type="evidence" value="ECO:0007669"/>
    <property type="project" value="TreeGrafter"/>
</dbReference>
<accession>F5T0Y8</accession>
<dbReference type="OrthoDB" id="9768185at2"/>
<proteinExistence type="predicted"/>
<evidence type="ECO:0000256" key="1">
    <source>
        <dbReference type="ARBA" id="ARBA00022448"/>
    </source>
</evidence>
<comment type="caution">
    <text evidence="6">The sequence shown here is derived from an EMBL/GenBank/DDBJ whole genome shotgun (WGS) entry which is preliminary data.</text>
</comment>
<dbReference type="GO" id="GO:0030288">
    <property type="term" value="C:outer membrane-bounded periplasmic space"/>
    <property type="evidence" value="ECO:0007669"/>
    <property type="project" value="TreeGrafter"/>
</dbReference>
<feature type="compositionally biased region" description="Basic and acidic residues" evidence="2">
    <location>
        <begin position="35"/>
        <end position="46"/>
    </location>
</feature>
<dbReference type="AlphaFoldDB" id="F5T0Y8"/>